<accession>A0A2N5U1K4</accession>
<dbReference type="Proteomes" id="UP000235392">
    <property type="component" value="Unassembled WGS sequence"/>
</dbReference>
<dbReference type="AlphaFoldDB" id="A0A2N5U1K4"/>
<protein>
    <submittedName>
        <fullName evidence="1">Uncharacterized protein</fullName>
    </submittedName>
</protein>
<organism evidence="1 2">
    <name type="scientific">Puccinia coronata f. sp. avenae</name>
    <dbReference type="NCBI Taxonomy" id="200324"/>
    <lineage>
        <taxon>Eukaryota</taxon>
        <taxon>Fungi</taxon>
        <taxon>Dikarya</taxon>
        <taxon>Basidiomycota</taxon>
        <taxon>Pucciniomycotina</taxon>
        <taxon>Pucciniomycetes</taxon>
        <taxon>Pucciniales</taxon>
        <taxon>Pucciniaceae</taxon>
        <taxon>Puccinia</taxon>
    </lineage>
</organism>
<gene>
    <name evidence="1" type="ORF">PCASD_17041</name>
</gene>
<comment type="caution">
    <text evidence="1">The sequence shown here is derived from an EMBL/GenBank/DDBJ whole genome shotgun (WGS) entry which is preliminary data.</text>
</comment>
<dbReference type="EMBL" id="PGCI01000264">
    <property type="protein sequence ID" value="PLW31627.1"/>
    <property type="molecule type" value="Genomic_DNA"/>
</dbReference>
<reference evidence="1 2" key="1">
    <citation type="submission" date="2017-11" db="EMBL/GenBank/DDBJ databases">
        <title>De novo assembly and phasing of dikaryotic genomes from two isolates of Puccinia coronata f. sp. avenae, the causal agent of oat crown rust.</title>
        <authorList>
            <person name="Miller M.E."/>
            <person name="Zhang Y."/>
            <person name="Omidvar V."/>
            <person name="Sperschneider J."/>
            <person name="Schwessinger B."/>
            <person name="Raley C."/>
            <person name="Palmer J.M."/>
            <person name="Garnica D."/>
            <person name="Upadhyaya N."/>
            <person name="Rathjen J."/>
            <person name="Taylor J.M."/>
            <person name="Park R.F."/>
            <person name="Dodds P.N."/>
            <person name="Hirsch C.D."/>
            <person name="Kianian S.F."/>
            <person name="Figueroa M."/>
        </authorList>
    </citation>
    <scope>NUCLEOTIDE SEQUENCE [LARGE SCALE GENOMIC DNA]</scope>
    <source>
        <strain evidence="1">12SD80</strain>
    </source>
</reference>
<evidence type="ECO:0000313" key="2">
    <source>
        <dbReference type="Proteomes" id="UP000235392"/>
    </source>
</evidence>
<evidence type="ECO:0000313" key="1">
    <source>
        <dbReference type="EMBL" id="PLW31627.1"/>
    </source>
</evidence>
<proteinExistence type="predicted"/>
<name>A0A2N5U1K4_9BASI</name>
<sequence length="73" mass="7954">MQQEGSRQEGCWTQSSLVKAPDAGELSLDLPIPELPNRLKRADSRVGSALPLATLPWTFANLTKSHPPSAAEW</sequence>